<dbReference type="GO" id="GO:0046872">
    <property type="term" value="F:metal ion binding"/>
    <property type="evidence" value="ECO:0007669"/>
    <property type="project" value="UniProtKB-KW"/>
</dbReference>
<gene>
    <name evidence="5" type="ORF">NUH22_06735</name>
</gene>
<dbReference type="Proteomes" id="UP001060018">
    <property type="component" value="Chromosome"/>
</dbReference>
<evidence type="ECO:0000256" key="3">
    <source>
        <dbReference type="ARBA" id="ARBA00022801"/>
    </source>
</evidence>
<dbReference type="InterPro" id="IPR001261">
    <property type="entry name" value="ArgE/DapE_CS"/>
</dbReference>
<dbReference type="GO" id="GO:0008233">
    <property type="term" value="F:peptidase activity"/>
    <property type="evidence" value="ECO:0007669"/>
    <property type="project" value="UniProtKB-KW"/>
</dbReference>
<dbReference type="InterPro" id="IPR002933">
    <property type="entry name" value="Peptidase_M20"/>
</dbReference>
<keyword evidence="3" id="KW-0378">Hydrolase</keyword>
<evidence type="ECO:0000313" key="5">
    <source>
        <dbReference type="EMBL" id="UUX60302.1"/>
    </source>
</evidence>
<sequence>MATRQELLEKAEHFADSGELFNELSQLVARPTVSSDPAQSVAVNAYLDDVLRGRFEAMGFSVTTDLNWQGSGNSFLIATRIEAQQYPTVLCYGHADVVDGQAGQWDAGRDPFELRAEGDRWYGRGAADNKGQHLVNLKAIELILAEQGSLGFNITFLFEAGEEIGSPQLDEYAAAHREPLEADVFIASDGPRQSADKPTIFLGARGGATFELNVPLRQGGYHSGNWGGLLRNPATTLAGAIGTLVDGHGRIRVPELLPDSLPDSVREVLAPVQVGQGKQDPEVAAGWADTSLSAAERLYGWNTLEVLAMNSADVQVPVNAIPGQARAVLQLRFVVGTNTGKIESAIRQALDEAGYSMVQLSMGQCFAASRIEPENPWVQWASNSLEETTGQPTTILPNIGGSLPNAVFESTLGLPTLWIPHSYPGCQQHGPNEHALESVLREGLQMMCGLFHDLGTRQDVPSASALASGKI</sequence>
<reference evidence="5" key="1">
    <citation type="journal article" date="2022" name="Pest Manag. Sci.">
        <title>Glutamicibacter halophytocola-mediated host fitness of potato tuber moth on Solanaceae crops.</title>
        <authorList>
            <person name="Wang W."/>
            <person name="Xiao G."/>
            <person name="Du G."/>
            <person name="Chang L."/>
            <person name="Yang Y."/>
            <person name="Ye J."/>
            <person name="Chen B."/>
        </authorList>
    </citation>
    <scope>NUCLEOTIDE SEQUENCE</scope>
    <source>
        <strain evidence="5">S2</strain>
    </source>
</reference>
<dbReference type="Gene3D" id="3.30.70.360">
    <property type="match status" value="1"/>
</dbReference>
<evidence type="ECO:0000259" key="4">
    <source>
        <dbReference type="Pfam" id="PF07687"/>
    </source>
</evidence>
<dbReference type="Pfam" id="PF01546">
    <property type="entry name" value="Peptidase_M20"/>
    <property type="match status" value="1"/>
</dbReference>
<dbReference type="InterPro" id="IPR051458">
    <property type="entry name" value="Cyt/Met_Dipeptidase"/>
</dbReference>
<dbReference type="Gene3D" id="3.40.630.10">
    <property type="entry name" value="Zn peptidases"/>
    <property type="match status" value="1"/>
</dbReference>
<evidence type="ECO:0000256" key="1">
    <source>
        <dbReference type="ARBA" id="ARBA00022670"/>
    </source>
</evidence>
<dbReference type="AlphaFoldDB" id="A0AA94XYM8"/>
<accession>A0AA94XYM8</accession>
<feature type="domain" description="Peptidase M20 dimerisation" evidence="4">
    <location>
        <begin position="203"/>
        <end position="354"/>
    </location>
</feature>
<dbReference type="PANTHER" id="PTHR43270">
    <property type="entry name" value="BETA-ALA-HIS DIPEPTIDASE"/>
    <property type="match status" value="1"/>
</dbReference>
<dbReference type="EMBL" id="CP102487">
    <property type="protein sequence ID" value="UUX60302.1"/>
    <property type="molecule type" value="Genomic_DNA"/>
</dbReference>
<dbReference type="InterPro" id="IPR011650">
    <property type="entry name" value="Peptidase_M20_dimer"/>
</dbReference>
<dbReference type="PANTHER" id="PTHR43270:SF12">
    <property type="entry name" value="SUCCINYL-DIAMINOPIMELATE DESUCCINYLASE"/>
    <property type="match status" value="1"/>
</dbReference>
<keyword evidence="2" id="KW-0479">Metal-binding</keyword>
<dbReference type="RefSeq" id="WP_257746200.1">
    <property type="nucleotide sequence ID" value="NZ_CP102487.1"/>
</dbReference>
<evidence type="ECO:0000256" key="2">
    <source>
        <dbReference type="ARBA" id="ARBA00022723"/>
    </source>
</evidence>
<dbReference type="SUPFAM" id="SSF53187">
    <property type="entry name" value="Zn-dependent exopeptidases"/>
    <property type="match status" value="1"/>
</dbReference>
<proteinExistence type="predicted"/>
<dbReference type="PROSITE" id="PS00759">
    <property type="entry name" value="ARGE_DAPE_CPG2_2"/>
    <property type="match status" value="1"/>
</dbReference>
<dbReference type="Pfam" id="PF07687">
    <property type="entry name" value="M20_dimer"/>
    <property type="match status" value="1"/>
</dbReference>
<dbReference type="GO" id="GO:0006508">
    <property type="term" value="P:proteolysis"/>
    <property type="evidence" value="ECO:0007669"/>
    <property type="project" value="UniProtKB-KW"/>
</dbReference>
<protein>
    <submittedName>
        <fullName evidence="5">M20 family metallopeptidase</fullName>
    </submittedName>
</protein>
<keyword evidence="1" id="KW-0645">Protease</keyword>
<name>A0AA94XYM8_9MICC</name>
<dbReference type="NCBIfam" id="NF005478">
    <property type="entry name" value="PRK07079.1"/>
    <property type="match status" value="1"/>
</dbReference>
<evidence type="ECO:0000313" key="6">
    <source>
        <dbReference type="Proteomes" id="UP001060018"/>
    </source>
</evidence>
<organism evidence="5 6">
    <name type="scientific">Glutamicibacter halophytocola</name>
    <dbReference type="NCBI Taxonomy" id="1933880"/>
    <lineage>
        <taxon>Bacteria</taxon>
        <taxon>Bacillati</taxon>
        <taxon>Actinomycetota</taxon>
        <taxon>Actinomycetes</taxon>
        <taxon>Micrococcales</taxon>
        <taxon>Micrococcaceae</taxon>
        <taxon>Glutamicibacter</taxon>
    </lineage>
</organism>